<feature type="region of interest" description="Disordered" evidence="1">
    <location>
        <begin position="439"/>
        <end position="462"/>
    </location>
</feature>
<feature type="region of interest" description="Disordered" evidence="1">
    <location>
        <begin position="276"/>
        <end position="302"/>
    </location>
</feature>
<organism evidence="2 3">
    <name type="scientific">Toxoplasma gondii FOU</name>
    <dbReference type="NCBI Taxonomy" id="943167"/>
    <lineage>
        <taxon>Eukaryota</taxon>
        <taxon>Sar</taxon>
        <taxon>Alveolata</taxon>
        <taxon>Apicomplexa</taxon>
        <taxon>Conoidasida</taxon>
        <taxon>Coccidia</taxon>
        <taxon>Eucoccidiorida</taxon>
        <taxon>Eimeriorina</taxon>
        <taxon>Sarcocystidae</taxon>
        <taxon>Toxoplasma</taxon>
    </lineage>
</organism>
<feature type="compositionally biased region" description="Basic and acidic residues" evidence="1">
    <location>
        <begin position="276"/>
        <end position="292"/>
    </location>
</feature>
<feature type="compositionally biased region" description="Polar residues" evidence="1">
    <location>
        <begin position="11"/>
        <end position="26"/>
    </location>
</feature>
<evidence type="ECO:0000313" key="2">
    <source>
        <dbReference type="EMBL" id="KFG38907.1"/>
    </source>
</evidence>
<dbReference type="Proteomes" id="UP000028838">
    <property type="component" value="Unassembled WGS sequence"/>
</dbReference>
<feature type="compositionally biased region" description="Acidic residues" evidence="1">
    <location>
        <begin position="293"/>
        <end position="302"/>
    </location>
</feature>
<dbReference type="EMBL" id="AEYH02002452">
    <property type="protein sequence ID" value="KFG38907.1"/>
    <property type="molecule type" value="Genomic_DNA"/>
</dbReference>
<feature type="compositionally biased region" description="Basic and acidic residues" evidence="1">
    <location>
        <begin position="382"/>
        <end position="396"/>
    </location>
</feature>
<gene>
    <name evidence="2" type="ORF">TGFOU_405820</name>
</gene>
<comment type="caution">
    <text evidence="2">The sequence shown here is derived from an EMBL/GenBank/DDBJ whole genome shotgun (WGS) entry which is preliminary data.</text>
</comment>
<feature type="compositionally biased region" description="Basic and acidic residues" evidence="1">
    <location>
        <begin position="128"/>
        <end position="145"/>
    </location>
</feature>
<name>A0A086K3D9_TOXGO</name>
<feature type="region of interest" description="Disordered" evidence="1">
    <location>
        <begin position="123"/>
        <end position="157"/>
    </location>
</feature>
<feature type="compositionally biased region" description="Basic and acidic residues" evidence="1">
    <location>
        <begin position="44"/>
        <end position="62"/>
    </location>
</feature>
<dbReference type="AlphaFoldDB" id="A0A086K3D9"/>
<reference evidence="2 3" key="1">
    <citation type="submission" date="2014-07" db="EMBL/GenBank/DDBJ databases">
        <authorList>
            <person name="Sibley D."/>
            <person name="Venepally P."/>
            <person name="Karamycheva S."/>
            <person name="Hadjithomas M."/>
            <person name="Khan A."/>
            <person name="Brunk B."/>
            <person name="Roos D."/>
            <person name="Caler E."/>
            <person name="Lorenzi H."/>
        </authorList>
    </citation>
    <scope>NUCLEOTIDE SEQUENCE [LARGE SCALE GENOMIC DNA]</scope>
    <source>
        <strain evidence="2 3">FOU</strain>
    </source>
</reference>
<proteinExistence type="predicted"/>
<evidence type="ECO:0000313" key="3">
    <source>
        <dbReference type="Proteomes" id="UP000028838"/>
    </source>
</evidence>
<feature type="region of interest" description="Disordered" evidence="1">
    <location>
        <begin position="368"/>
        <end position="396"/>
    </location>
</feature>
<dbReference type="VEuPathDB" id="ToxoDB:TGFOU_405820"/>
<sequence>MLLQPLVSANIGGSSPDQVSVHQTSRGADKEMKEEETDAAFSSGKEEKPDGHGKSKTRKEEGTVAGKTAAVDLLCFIASVVDCFGNIKCPYTPYPAYAETRHPYFGFLSEGESRSLSLQTPATFAPVHRHETASGGKDESRESSRTDPPADASPASAPGCKCSDLTFGALFSAFASSRTCENHAFSSDAQWEAFVTRNARGVEAAWLNLWRLFRLDSVPALASPRYAISCAFLRVLSRQPTLRDLARRRFLRVASPSSCKTNFVSHLLSLLGAKSRPESSEATNERDCVRGEEDADDEEGAEEQTPFDFLIFVPLRTHDQYLRENAYSAYELHYAYHDVAVHREAIRAQLLVCCEGALRVYRVPLSSRRGSNPFPNSGEALGHSEHRRQDDAAGVIDRDGSEERWLQMDREIRKQRRNLGGLTEPYTLVSKFVSPEEQAKRAQVRDLNARGERRLEMKGDRK</sequence>
<feature type="region of interest" description="Disordered" evidence="1">
    <location>
        <begin position="1"/>
        <end position="63"/>
    </location>
</feature>
<protein>
    <submittedName>
        <fullName evidence="2">Bromodomain protein</fullName>
    </submittedName>
</protein>
<accession>A0A086K3D9</accession>
<feature type="compositionally biased region" description="Low complexity" evidence="1">
    <location>
        <begin position="147"/>
        <end position="157"/>
    </location>
</feature>
<evidence type="ECO:0000256" key="1">
    <source>
        <dbReference type="SAM" id="MobiDB-lite"/>
    </source>
</evidence>